<keyword evidence="2" id="KW-1185">Reference proteome</keyword>
<sequence>MFPDGSAGGHGAAPMRVVGWLEPGQSVPHLYLWFAAIAPNSVKLGGKGENFK</sequence>
<dbReference type="Proteomes" id="UP000500857">
    <property type="component" value="Chromosome"/>
</dbReference>
<proteinExistence type="predicted"/>
<dbReference type="RefSeq" id="WP_168569651.1">
    <property type="nucleotide sequence ID" value="NZ_CP051167.1"/>
</dbReference>
<name>A0A6H1U1K5_9CYAN</name>
<evidence type="ECO:0000313" key="1">
    <source>
        <dbReference type="EMBL" id="QIZ71499.1"/>
    </source>
</evidence>
<gene>
    <name evidence="1" type="ORF">HCG48_13680</name>
</gene>
<protein>
    <submittedName>
        <fullName evidence="1">Uncharacterized protein</fullName>
    </submittedName>
</protein>
<accession>A0A6H1U1K5</accession>
<dbReference type="KEGG" id="oxy:HCG48_13680"/>
<reference evidence="1 2" key="1">
    <citation type="submission" date="2020-04" db="EMBL/GenBank/DDBJ databases">
        <authorList>
            <person name="Basu S."/>
            <person name="Maruthanayagam V."/>
            <person name="Chakraborty S."/>
            <person name="Pramanik A."/>
            <person name="Mukherjee J."/>
            <person name="Brink B."/>
        </authorList>
    </citation>
    <scope>NUCLEOTIDE SEQUENCE [LARGE SCALE GENOMIC DNA]</scope>
    <source>
        <strain evidence="1 2">AP17</strain>
    </source>
</reference>
<evidence type="ECO:0000313" key="2">
    <source>
        <dbReference type="Proteomes" id="UP000500857"/>
    </source>
</evidence>
<dbReference type="AlphaFoldDB" id="A0A6H1U1K5"/>
<dbReference type="EMBL" id="CP051167">
    <property type="protein sequence ID" value="QIZ71499.1"/>
    <property type="molecule type" value="Genomic_DNA"/>
</dbReference>
<organism evidence="1 2">
    <name type="scientific">Oxynema aestuarii AP17</name>
    <dbReference type="NCBI Taxonomy" id="2064643"/>
    <lineage>
        <taxon>Bacteria</taxon>
        <taxon>Bacillati</taxon>
        <taxon>Cyanobacteriota</taxon>
        <taxon>Cyanophyceae</taxon>
        <taxon>Oscillatoriophycideae</taxon>
        <taxon>Oscillatoriales</taxon>
        <taxon>Oscillatoriaceae</taxon>
        <taxon>Oxynema</taxon>
        <taxon>Oxynema aestuarii</taxon>
    </lineage>
</organism>